<evidence type="ECO:0000256" key="3">
    <source>
        <dbReference type="SAM" id="MobiDB-lite"/>
    </source>
</evidence>
<name>A0A8H3EZ73_9LECA</name>
<feature type="signal peptide" evidence="5">
    <location>
        <begin position="1"/>
        <end position="21"/>
    </location>
</feature>
<evidence type="ECO:0000256" key="2">
    <source>
        <dbReference type="ARBA" id="ARBA00022737"/>
    </source>
</evidence>
<evidence type="ECO:0000256" key="5">
    <source>
        <dbReference type="SAM" id="SignalP"/>
    </source>
</evidence>
<proteinExistence type="predicted"/>
<dbReference type="OrthoDB" id="10251809at2759"/>
<keyword evidence="7" id="KW-1185">Reference proteome</keyword>
<keyword evidence="2" id="KW-0677">Repeat</keyword>
<dbReference type="Proteomes" id="UP000664521">
    <property type="component" value="Unassembled WGS sequence"/>
</dbReference>
<feature type="transmembrane region" description="Helical" evidence="4">
    <location>
        <begin position="498"/>
        <end position="521"/>
    </location>
</feature>
<dbReference type="EMBL" id="CAJPDS010000014">
    <property type="protein sequence ID" value="CAF9914583.1"/>
    <property type="molecule type" value="Genomic_DNA"/>
</dbReference>
<feature type="chain" id="PRO_5034583664" evidence="5">
    <location>
        <begin position="22"/>
        <end position="554"/>
    </location>
</feature>
<gene>
    <name evidence="6" type="ORF">HETSPECPRED_002021</name>
</gene>
<accession>A0A8H3EZ73</accession>
<dbReference type="PANTHER" id="PTHR46228">
    <property type="entry name" value="KELCH DOMAIN-CONTAINING PROTEIN"/>
    <property type="match status" value="1"/>
</dbReference>
<keyword evidence="4" id="KW-0812">Transmembrane</keyword>
<organism evidence="6 7">
    <name type="scientific">Heterodermia speciosa</name>
    <dbReference type="NCBI Taxonomy" id="116794"/>
    <lineage>
        <taxon>Eukaryota</taxon>
        <taxon>Fungi</taxon>
        <taxon>Dikarya</taxon>
        <taxon>Ascomycota</taxon>
        <taxon>Pezizomycotina</taxon>
        <taxon>Lecanoromycetes</taxon>
        <taxon>OSLEUM clade</taxon>
        <taxon>Lecanoromycetidae</taxon>
        <taxon>Caliciales</taxon>
        <taxon>Physciaceae</taxon>
        <taxon>Heterodermia</taxon>
    </lineage>
</organism>
<dbReference type="InterPro" id="IPR015915">
    <property type="entry name" value="Kelch-typ_b-propeller"/>
</dbReference>
<keyword evidence="1" id="KW-0880">Kelch repeat</keyword>
<feature type="region of interest" description="Disordered" evidence="3">
    <location>
        <begin position="527"/>
        <end position="554"/>
    </location>
</feature>
<evidence type="ECO:0000256" key="1">
    <source>
        <dbReference type="ARBA" id="ARBA00022441"/>
    </source>
</evidence>
<keyword evidence="4" id="KW-0472">Membrane</keyword>
<evidence type="ECO:0000256" key="4">
    <source>
        <dbReference type="SAM" id="Phobius"/>
    </source>
</evidence>
<dbReference type="InterPro" id="IPR011043">
    <property type="entry name" value="Gal_Oxase/kelch_b-propeller"/>
</dbReference>
<comment type="caution">
    <text evidence="6">The sequence shown here is derived from an EMBL/GenBank/DDBJ whole genome shotgun (WGS) entry which is preliminary data.</text>
</comment>
<dbReference type="PANTHER" id="PTHR46228:SF2">
    <property type="entry name" value="KELCH REPEAT PROTEIN (AFU_ORTHOLOGUE AFUA_4G14350)"/>
    <property type="match status" value="1"/>
</dbReference>
<feature type="compositionally biased region" description="Basic and acidic residues" evidence="3">
    <location>
        <begin position="537"/>
        <end position="554"/>
    </location>
</feature>
<reference evidence="6" key="1">
    <citation type="submission" date="2021-03" db="EMBL/GenBank/DDBJ databases">
        <authorList>
            <person name="Tagirdzhanova G."/>
        </authorList>
    </citation>
    <scope>NUCLEOTIDE SEQUENCE</scope>
</reference>
<keyword evidence="5" id="KW-0732">Signal</keyword>
<evidence type="ECO:0000313" key="7">
    <source>
        <dbReference type="Proteomes" id="UP000664521"/>
    </source>
</evidence>
<dbReference type="SUPFAM" id="SSF50965">
    <property type="entry name" value="Galactose oxidase, central domain"/>
    <property type="match status" value="1"/>
</dbReference>
<dbReference type="AlphaFoldDB" id="A0A8H3EZ73"/>
<evidence type="ECO:0000313" key="6">
    <source>
        <dbReference type="EMBL" id="CAF9914583.1"/>
    </source>
</evidence>
<sequence length="554" mass="59487">MTYIKRLLLFSLAVILQSSHGNTVGAQRLNPVKNYCARFDHQSTVKDNALYIYGGGQTYVDENNSGHTSGPITVGYNLDIISVNLSSSWDWKRNFTEDVTNVTVNPRTGTAPPQLSQGALFQGSPSDPSFYFYGGTTTWANASFPGFRKPGSPTYSLWAYDLSTKAWSQYDISMRVPHRPSSGAHAEAPDQSLAFYLNGEINNGSSTGISLPAGVNTFLTGMVVINTTDHSAKNLSTAGVTGTSPRARAQMQYISGIGDKGILVLLGGSRKTVGDYGATDLLDLVPMTDVAIFDVGSLYNTSTPNGIWYRQNATAANNTGVPEPRVDFCLVAVAAADSSSYNIYMYGGRDPASRYFDEIWVLSLPSFTWTKIFSGISPRFGHTCHLVGNRTLLTVGGVASIKQKSGRPDTNASPCDWESKGLAVMDLTDITWGSVYDAHAPAYGVPAQVIATIGGSPEGHANLTTPVSAFADDGLASLFGVKILQKPPSPDKGRDLRAAIAAPICGVVILLAIAGLVWWLWGKNRAGRKGAPEEGIYYEKSEEPDVPREQVVHQ</sequence>
<keyword evidence="4" id="KW-1133">Transmembrane helix</keyword>
<dbReference type="Gene3D" id="2.120.10.80">
    <property type="entry name" value="Kelch-type beta propeller"/>
    <property type="match status" value="2"/>
</dbReference>
<protein>
    <submittedName>
        <fullName evidence="6">Uncharacterized protein</fullName>
    </submittedName>
</protein>